<gene>
    <name evidence="3" type="ORF">HPLM_LOCUS18161</name>
</gene>
<dbReference type="AlphaFoldDB" id="A0A0N4X1H3"/>
<reference evidence="5" key="1">
    <citation type="submission" date="2016-04" db="UniProtKB">
        <authorList>
            <consortium name="WormBaseParasite"/>
        </authorList>
    </citation>
    <scope>IDENTIFICATION</scope>
</reference>
<evidence type="ECO:0000313" key="5">
    <source>
        <dbReference type="WBParaSite" id="HPLM_0001816901-mRNA-1"/>
    </source>
</evidence>
<evidence type="ECO:0000313" key="4">
    <source>
        <dbReference type="Proteomes" id="UP000268014"/>
    </source>
</evidence>
<feature type="compositionally biased region" description="Low complexity" evidence="1">
    <location>
        <begin position="51"/>
        <end position="63"/>
    </location>
</feature>
<feature type="region of interest" description="Disordered" evidence="1">
    <location>
        <begin position="51"/>
        <end position="77"/>
    </location>
</feature>
<evidence type="ECO:0000256" key="2">
    <source>
        <dbReference type="SAM" id="Phobius"/>
    </source>
</evidence>
<sequence length="176" mass="20410">MCDHDRLCARRDDQQKFLLSERLTQEDDEDHGYHTPKNIFNAEMSRLSQLQLSHAQQAAATASHTHESDVEEEENPYSTIKKCPMRSAMLKNLETLIEKDVADKAEIQQKSRSIFYNDASMDNMLRDLEQAPTLKKKLPFIDRLNEIDRVDIALLISFILLVIFGFSGFYILINEF</sequence>
<feature type="transmembrane region" description="Helical" evidence="2">
    <location>
        <begin position="152"/>
        <end position="173"/>
    </location>
</feature>
<dbReference type="Proteomes" id="UP000268014">
    <property type="component" value="Unassembled WGS sequence"/>
</dbReference>
<proteinExistence type="predicted"/>
<keyword evidence="2" id="KW-1133">Transmembrane helix</keyword>
<organism evidence="5">
    <name type="scientific">Haemonchus placei</name>
    <name type="common">Barber's pole worm</name>
    <dbReference type="NCBI Taxonomy" id="6290"/>
    <lineage>
        <taxon>Eukaryota</taxon>
        <taxon>Metazoa</taxon>
        <taxon>Ecdysozoa</taxon>
        <taxon>Nematoda</taxon>
        <taxon>Chromadorea</taxon>
        <taxon>Rhabditida</taxon>
        <taxon>Rhabditina</taxon>
        <taxon>Rhabditomorpha</taxon>
        <taxon>Strongyloidea</taxon>
        <taxon>Trichostrongylidae</taxon>
        <taxon>Haemonchus</taxon>
    </lineage>
</organism>
<name>A0A0N4X1H3_HAEPC</name>
<reference evidence="3 4" key="2">
    <citation type="submission" date="2018-11" db="EMBL/GenBank/DDBJ databases">
        <authorList>
            <consortium name="Pathogen Informatics"/>
        </authorList>
    </citation>
    <scope>NUCLEOTIDE SEQUENCE [LARGE SCALE GENOMIC DNA]</scope>
    <source>
        <strain evidence="3 4">MHpl1</strain>
    </source>
</reference>
<keyword evidence="2" id="KW-0812">Transmembrane</keyword>
<dbReference type="EMBL" id="UZAF01020379">
    <property type="protein sequence ID" value="VDO69345.1"/>
    <property type="molecule type" value="Genomic_DNA"/>
</dbReference>
<protein>
    <submittedName>
        <fullName evidence="3 5">Uncharacterized protein</fullName>
    </submittedName>
</protein>
<keyword evidence="2" id="KW-0472">Membrane</keyword>
<dbReference type="WBParaSite" id="HPLM_0001816901-mRNA-1">
    <property type="protein sequence ID" value="HPLM_0001816901-mRNA-1"/>
    <property type="gene ID" value="HPLM_0001816901"/>
</dbReference>
<keyword evidence="4" id="KW-1185">Reference proteome</keyword>
<evidence type="ECO:0000313" key="3">
    <source>
        <dbReference type="EMBL" id="VDO69345.1"/>
    </source>
</evidence>
<dbReference type="OrthoDB" id="5840026at2759"/>
<accession>A0A0N4X1H3</accession>
<evidence type="ECO:0000256" key="1">
    <source>
        <dbReference type="SAM" id="MobiDB-lite"/>
    </source>
</evidence>
<dbReference type="OMA" id="HTPKNIF"/>